<dbReference type="PANTHER" id="PTHR33397:SF5">
    <property type="entry name" value="RNASE YUTE-RELATED"/>
    <property type="match status" value="1"/>
</dbReference>
<dbReference type="Pfam" id="PF01934">
    <property type="entry name" value="HepT-like"/>
    <property type="match status" value="1"/>
</dbReference>
<evidence type="ECO:0000313" key="5">
    <source>
        <dbReference type="EMBL" id="QOJ79282.1"/>
    </source>
</evidence>
<dbReference type="GO" id="GO:0004540">
    <property type="term" value="F:RNA nuclease activity"/>
    <property type="evidence" value="ECO:0007669"/>
    <property type="project" value="InterPro"/>
</dbReference>
<dbReference type="KEGG" id="thel:IG193_02125"/>
<keyword evidence="6" id="KW-1185">Reference proteome</keyword>
<dbReference type="InterPro" id="IPR008201">
    <property type="entry name" value="HepT-like"/>
</dbReference>
<dbReference type="InterPro" id="IPR037038">
    <property type="entry name" value="HepT-like_sf"/>
</dbReference>
<comment type="similarity">
    <text evidence="4">Belongs to the HepT RNase toxin family.</text>
</comment>
<keyword evidence="3" id="KW-0378">Hydrolase</keyword>
<evidence type="ECO:0000256" key="4">
    <source>
        <dbReference type="ARBA" id="ARBA00024207"/>
    </source>
</evidence>
<dbReference type="EMBL" id="CP062310">
    <property type="protein sequence ID" value="QOJ79282.1"/>
    <property type="molecule type" value="Genomic_DNA"/>
</dbReference>
<dbReference type="GO" id="GO:0016787">
    <property type="term" value="F:hydrolase activity"/>
    <property type="evidence" value="ECO:0007669"/>
    <property type="project" value="UniProtKB-KW"/>
</dbReference>
<keyword evidence="2" id="KW-0540">Nuclease</keyword>
<sequence>MTAALHHIARRGFSLAPETPTATLRLLAERGLVTVDEVEDVARLIRLRNLLVHRYWVVDDKKIHDEARRNFKKVVSLVERIKRLYGV</sequence>
<protein>
    <submittedName>
        <fullName evidence="5">DUF86 domain-containing protein</fullName>
    </submittedName>
</protein>
<dbReference type="RefSeq" id="WP_192819254.1">
    <property type="nucleotide sequence ID" value="NZ_CP062310.1"/>
</dbReference>
<proteinExistence type="inferred from homology"/>
<evidence type="ECO:0000256" key="1">
    <source>
        <dbReference type="ARBA" id="ARBA00022649"/>
    </source>
</evidence>
<dbReference type="SUPFAM" id="SSF81593">
    <property type="entry name" value="Nucleotidyltransferase substrate binding subunit/domain"/>
    <property type="match status" value="1"/>
</dbReference>
<keyword evidence="1" id="KW-1277">Toxin-antitoxin system</keyword>
<gene>
    <name evidence="5" type="ORF">IG193_02125</name>
</gene>
<accession>A0A7L9FIV3</accession>
<dbReference type="InterPro" id="IPR052379">
    <property type="entry name" value="Type_VII_TA_RNase"/>
</dbReference>
<dbReference type="GO" id="GO:0110001">
    <property type="term" value="C:toxin-antitoxin complex"/>
    <property type="evidence" value="ECO:0007669"/>
    <property type="project" value="InterPro"/>
</dbReference>
<dbReference type="AlphaFoldDB" id="A0A7L9FIV3"/>
<evidence type="ECO:0000256" key="3">
    <source>
        <dbReference type="ARBA" id="ARBA00022801"/>
    </source>
</evidence>
<organism evidence="5 6">
    <name type="scientific">Infirmifilum lucidum</name>
    <dbReference type="NCBI Taxonomy" id="2776706"/>
    <lineage>
        <taxon>Archaea</taxon>
        <taxon>Thermoproteota</taxon>
        <taxon>Thermoprotei</taxon>
        <taxon>Thermofilales</taxon>
        <taxon>Thermofilaceae</taxon>
        <taxon>Infirmifilum</taxon>
    </lineage>
</organism>
<reference evidence="5 6" key="1">
    <citation type="submission" date="2020-10" db="EMBL/GenBank/DDBJ databases">
        <title>Thermofilum lucidum 3507LT sp. nov. a novel member of Thermofilaceae family isolated from Chile hot spring, and proposal of description order Thermofilales.</title>
        <authorList>
            <person name="Zayulina K.S."/>
            <person name="Elcheninov A.G."/>
            <person name="Toshchakov S.V."/>
            <person name="Kublanov I.V."/>
        </authorList>
    </citation>
    <scope>NUCLEOTIDE SEQUENCE [LARGE SCALE GENOMIC DNA]</scope>
    <source>
        <strain evidence="5 6">3507LT</strain>
    </source>
</reference>
<name>A0A7L9FIV3_9CREN</name>
<evidence type="ECO:0000313" key="6">
    <source>
        <dbReference type="Proteomes" id="UP000594121"/>
    </source>
</evidence>
<dbReference type="PANTHER" id="PTHR33397">
    <property type="entry name" value="UPF0331 PROTEIN YUTE"/>
    <property type="match status" value="1"/>
</dbReference>
<dbReference type="InParanoid" id="A0A7L9FIV3"/>
<dbReference type="Proteomes" id="UP000594121">
    <property type="component" value="Chromosome"/>
</dbReference>
<dbReference type="Gene3D" id="1.20.120.580">
    <property type="entry name" value="bsu32300-like"/>
    <property type="match status" value="1"/>
</dbReference>
<dbReference type="GeneID" id="59148655"/>
<evidence type="ECO:0000256" key="2">
    <source>
        <dbReference type="ARBA" id="ARBA00022722"/>
    </source>
</evidence>